<protein>
    <submittedName>
        <fullName evidence="6">Amino acid/amide ABC transporter substrate-binding protein (HAAT family)</fullName>
    </submittedName>
</protein>
<reference evidence="6 7" key="1">
    <citation type="submission" date="2018-06" db="EMBL/GenBank/DDBJ databases">
        <title>Genomic Encyclopedia of Type Strains, Phase IV (KMG-IV): sequencing the most valuable type-strain genomes for metagenomic binning, comparative biology and taxonomic classification.</title>
        <authorList>
            <person name="Goeker M."/>
        </authorList>
    </citation>
    <scope>NUCLEOTIDE SEQUENCE [LARGE SCALE GENOMIC DNA]</scope>
    <source>
        <strain evidence="6 7">DSM 24875</strain>
    </source>
</reference>
<dbReference type="PANTHER" id="PTHR30483">
    <property type="entry name" value="LEUCINE-SPECIFIC-BINDING PROTEIN"/>
    <property type="match status" value="1"/>
</dbReference>
<evidence type="ECO:0000259" key="5">
    <source>
        <dbReference type="Pfam" id="PF13458"/>
    </source>
</evidence>
<keyword evidence="3" id="KW-0813">Transport</keyword>
<dbReference type="Gene3D" id="3.40.50.2300">
    <property type="match status" value="2"/>
</dbReference>
<organism evidence="6 7">
    <name type="scientific">Roseiarcus fermentans</name>
    <dbReference type="NCBI Taxonomy" id="1473586"/>
    <lineage>
        <taxon>Bacteria</taxon>
        <taxon>Pseudomonadati</taxon>
        <taxon>Pseudomonadota</taxon>
        <taxon>Alphaproteobacteria</taxon>
        <taxon>Hyphomicrobiales</taxon>
        <taxon>Roseiarcaceae</taxon>
        <taxon>Roseiarcus</taxon>
    </lineage>
</organism>
<feature type="chain" id="PRO_5016833606" evidence="4">
    <location>
        <begin position="25"/>
        <end position="396"/>
    </location>
</feature>
<name>A0A366F9S3_9HYPH</name>
<evidence type="ECO:0000256" key="1">
    <source>
        <dbReference type="ARBA" id="ARBA00010062"/>
    </source>
</evidence>
<dbReference type="InterPro" id="IPR051010">
    <property type="entry name" value="BCAA_transport"/>
</dbReference>
<accession>A0A366F9S3</accession>
<evidence type="ECO:0000256" key="3">
    <source>
        <dbReference type="ARBA" id="ARBA00022970"/>
    </source>
</evidence>
<dbReference type="InterPro" id="IPR028082">
    <property type="entry name" value="Peripla_BP_I"/>
</dbReference>
<keyword evidence="7" id="KW-1185">Reference proteome</keyword>
<evidence type="ECO:0000256" key="4">
    <source>
        <dbReference type="SAM" id="SignalP"/>
    </source>
</evidence>
<evidence type="ECO:0000256" key="2">
    <source>
        <dbReference type="ARBA" id="ARBA00022729"/>
    </source>
</evidence>
<feature type="signal peptide" evidence="4">
    <location>
        <begin position="1"/>
        <end position="24"/>
    </location>
</feature>
<dbReference type="InterPro" id="IPR028081">
    <property type="entry name" value="Leu-bd"/>
</dbReference>
<dbReference type="AlphaFoldDB" id="A0A366F9S3"/>
<keyword evidence="2 4" id="KW-0732">Signal</keyword>
<evidence type="ECO:0000313" key="6">
    <source>
        <dbReference type="EMBL" id="RBP11361.1"/>
    </source>
</evidence>
<dbReference type="Pfam" id="PF13458">
    <property type="entry name" value="Peripla_BP_6"/>
    <property type="match status" value="1"/>
</dbReference>
<comment type="similarity">
    <text evidence="1">Belongs to the leucine-binding protein family.</text>
</comment>
<comment type="caution">
    <text evidence="6">The sequence shown here is derived from an EMBL/GenBank/DDBJ whole genome shotgun (WGS) entry which is preliminary data.</text>
</comment>
<dbReference type="EMBL" id="QNRK01000016">
    <property type="protein sequence ID" value="RBP11361.1"/>
    <property type="molecule type" value="Genomic_DNA"/>
</dbReference>
<feature type="domain" description="Leucine-binding protein" evidence="5">
    <location>
        <begin position="29"/>
        <end position="374"/>
    </location>
</feature>
<proteinExistence type="inferred from homology"/>
<keyword evidence="3" id="KW-0029">Amino-acid transport</keyword>
<dbReference type="Proteomes" id="UP000253529">
    <property type="component" value="Unassembled WGS sequence"/>
</dbReference>
<sequence>MRSLNLHSMLLGIAGIVLASPTLAADDEVLIGAPTSFSGWMAAFDTSPTRAAEIAVDDINAKGGLLGKKVRLVHIDTKTDPAETSKAAQALVRQGAKMIMTACDFDSGAPAALVAQAASVIAISSCGADMKYGNMTIGNDVFTMATDAEATGRTIADWGAKKKGWKTAYVLTDTFIEYDKSLCRGFLSRWKELNGDQSIVLEDSFKNADVSVASQISRYKDLGKPADAMIICSVPPGLASAIRQFRSAGVEIPILEGTGGDGSAWHSAVPGLSNFYYLNYSADAGVTEPRPDAEAFFKAYEKKYNERPGSGQGITGYSVVQAWAKAVERAGSFDTDKVRGEMEKFTDEPLLAGLTTFTPKLHTNVNRPMLIISVMDSKPVPLGYYDIRKGDFVTWW</sequence>
<dbReference type="SUPFAM" id="SSF53822">
    <property type="entry name" value="Periplasmic binding protein-like I"/>
    <property type="match status" value="1"/>
</dbReference>
<evidence type="ECO:0000313" key="7">
    <source>
        <dbReference type="Proteomes" id="UP000253529"/>
    </source>
</evidence>
<dbReference type="PANTHER" id="PTHR30483:SF6">
    <property type="entry name" value="PERIPLASMIC BINDING PROTEIN OF ABC TRANSPORTER FOR NATURAL AMINO ACIDS"/>
    <property type="match status" value="1"/>
</dbReference>
<gene>
    <name evidence="6" type="ORF">DFR50_11655</name>
</gene>
<dbReference type="GO" id="GO:0006865">
    <property type="term" value="P:amino acid transport"/>
    <property type="evidence" value="ECO:0007669"/>
    <property type="project" value="UniProtKB-KW"/>
</dbReference>